<dbReference type="RefSeq" id="WP_021330595.1">
    <property type="nucleotide sequence ID" value="NZ_AUZJ01000043.1"/>
</dbReference>
<protein>
    <submittedName>
        <fullName evidence="1">Aldose 1-epimerase</fullName>
    </submittedName>
</protein>
<dbReference type="GO" id="GO:0005975">
    <property type="term" value="P:carbohydrate metabolic process"/>
    <property type="evidence" value="ECO:0007669"/>
    <property type="project" value="InterPro"/>
</dbReference>
<keyword evidence="4" id="KW-1185">Reference proteome</keyword>
<dbReference type="PANTHER" id="PTHR11122:SF13">
    <property type="entry name" value="GLUCOSE-6-PHOSPHATE 1-EPIMERASE"/>
    <property type="match status" value="1"/>
</dbReference>
<sequence length="291" mass="32673">MQYEISNGVISMVAVLQGAELVSLAKGGIEYLWQADPAVWNRSAPNLFPFVGKLNGGVYRYKGTTYPMTPHGFARDMPFTLSKRTDTYLQFALSDTDETRKVYPFPFLFEITYTITGSTLTQTWRVTNTGTSTMYFSLGAHPGFVCPPQGGNFTDCWIRFSGSKKIERVTAHTINTDGLVQERTDSYTLSDGGVQITDDMFSHDALIFENSGIRAVTLLDKSKKEFVRVDFDTDIFGLWSPQEKRAPFLCIEPWYGRCDRAGFSGELQAREWGNALFASGVFEKSFSITLF</sequence>
<dbReference type="STRING" id="1125725.HMPREF1325_2604"/>
<organism evidence="1 3">
    <name type="scientific">Treponema socranskii subsp. socranskii VPI DR56BR1116 = ATCC 35536</name>
    <dbReference type="NCBI Taxonomy" id="1125725"/>
    <lineage>
        <taxon>Bacteria</taxon>
        <taxon>Pseudomonadati</taxon>
        <taxon>Spirochaetota</taxon>
        <taxon>Spirochaetia</taxon>
        <taxon>Spirochaetales</taxon>
        <taxon>Treponemataceae</taxon>
        <taxon>Treponema</taxon>
    </lineage>
</organism>
<dbReference type="PANTHER" id="PTHR11122">
    <property type="entry name" value="APOSPORY-ASSOCIATED PROTEIN C-RELATED"/>
    <property type="match status" value="1"/>
</dbReference>
<dbReference type="Pfam" id="PF01263">
    <property type="entry name" value="Aldose_epim"/>
    <property type="match status" value="1"/>
</dbReference>
<dbReference type="Proteomes" id="UP000016412">
    <property type="component" value="Unassembled WGS sequence"/>
</dbReference>
<dbReference type="AlphaFoldDB" id="U2KZG1"/>
<dbReference type="EMBL" id="AUZJ01000043">
    <property type="protein sequence ID" value="ERF60196.1"/>
    <property type="molecule type" value="Genomic_DNA"/>
</dbReference>
<dbReference type="PATRIC" id="fig|1125725.3.peg.1776"/>
<dbReference type="InterPro" id="IPR037481">
    <property type="entry name" value="LacX"/>
</dbReference>
<accession>U2KZG1</accession>
<dbReference type="SUPFAM" id="SSF74650">
    <property type="entry name" value="Galactose mutarotase-like"/>
    <property type="match status" value="1"/>
</dbReference>
<dbReference type="GO" id="GO:0030246">
    <property type="term" value="F:carbohydrate binding"/>
    <property type="evidence" value="ECO:0007669"/>
    <property type="project" value="InterPro"/>
</dbReference>
<comment type="caution">
    <text evidence="1">The sequence shown here is derived from an EMBL/GenBank/DDBJ whole genome shotgun (WGS) entry which is preliminary data.</text>
</comment>
<dbReference type="CDD" id="cd09024">
    <property type="entry name" value="Aldose_epim_lacX"/>
    <property type="match status" value="1"/>
</dbReference>
<evidence type="ECO:0000313" key="3">
    <source>
        <dbReference type="Proteomes" id="UP000016412"/>
    </source>
</evidence>
<dbReference type="GO" id="GO:0016853">
    <property type="term" value="F:isomerase activity"/>
    <property type="evidence" value="ECO:0007669"/>
    <property type="project" value="InterPro"/>
</dbReference>
<dbReference type="EMBL" id="AVQI01000084">
    <property type="protein sequence ID" value="ERJ97687.1"/>
    <property type="molecule type" value="Genomic_DNA"/>
</dbReference>
<dbReference type="InterPro" id="IPR014718">
    <property type="entry name" value="GH-type_carb-bd"/>
</dbReference>
<evidence type="ECO:0000313" key="2">
    <source>
        <dbReference type="EMBL" id="ERJ97687.1"/>
    </source>
</evidence>
<name>U2KZG1_TRESO</name>
<dbReference type="InterPro" id="IPR008183">
    <property type="entry name" value="Aldose_1/G6P_1-epimerase"/>
</dbReference>
<gene>
    <name evidence="2" type="ORF">HMPREF0860_0390</name>
    <name evidence="1" type="ORF">HMPREF1325_2604</name>
</gene>
<evidence type="ECO:0000313" key="1">
    <source>
        <dbReference type="EMBL" id="ERF60196.1"/>
    </source>
</evidence>
<dbReference type="InterPro" id="IPR011013">
    <property type="entry name" value="Gal_mutarotase_sf_dom"/>
</dbReference>
<proteinExistence type="predicted"/>
<reference evidence="3 4" key="1">
    <citation type="submission" date="2013-08" db="EMBL/GenBank/DDBJ databases">
        <authorList>
            <person name="Durkin A.S."/>
            <person name="Haft D.R."/>
            <person name="McCorrison J."/>
            <person name="Torralba M."/>
            <person name="Gillis M."/>
            <person name="Haft D.H."/>
            <person name="Methe B."/>
            <person name="Sutton G."/>
            <person name="Nelson K.E."/>
        </authorList>
    </citation>
    <scope>NUCLEOTIDE SEQUENCE [LARGE SCALE GENOMIC DNA]</scope>
    <source>
        <strain evidence="2 4">ATCC 35536</strain>
        <strain evidence="1 3">VPI DR56BR1116</strain>
    </source>
</reference>
<dbReference type="eggNOG" id="COG2017">
    <property type="taxonomic scope" value="Bacteria"/>
</dbReference>
<dbReference type="OrthoDB" id="9795355at2"/>
<dbReference type="Gene3D" id="2.70.98.10">
    <property type="match status" value="1"/>
</dbReference>
<dbReference type="Proteomes" id="UP000016646">
    <property type="component" value="Unassembled WGS sequence"/>
</dbReference>
<evidence type="ECO:0000313" key="4">
    <source>
        <dbReference type="Proteomes" id="UP000016646"/>
    </source>
</evidence>